<accession>A0ABR2UZZ0</accession>
<evidence type="ECO:0000313" key="1">
    <source>
        <dbReference type="EMBL" id="KAK9420114.1"/>
    </source>
</evidence>
<dbReference type="EMBL" id="JARVKF010000257">
    <property type="protein sequence ID" value="KAK9420114.1"/>
    <property type="molecule type" value="Genomic_DNA"/>
</dbReference>
<keyword evidence="2" id="KW-1185">Reference proteome</keyword>
<reference evidence="1 2" key="1">
    <citation type="journal article" date="2024" name="J. Plant Pathol.">
        <title>Sequence and assembly of the genome of Seiridium unicorne, isolate CBS 538.82, causal agent of cypress canker disease.</title>
        <authorList>
            <person name="Scali E."/>
            <person name="Rocca G.D."/>
            <person name="Danti R."/>
            <person name="Garbelotto M."/>
            <person name="Barberini S."/>
            <person name="Baroncelli R."/>
            <person name="Emiliani G."/>
        </authorList>
    </citation>
    <scope>NUCLEOTIDE SEQUENCE [LARGE SCALE GENOMIC DNA]</scope>
    <source>
        <strain evidence="1 2">BM-138-508</strain>
    </source>
</reference>
<dbReference type="SUPFAM" id="SSF48403">
    <property type="entry name" value="Ankyrin repeat"/>
    <property type="match status" value="1"/>
</dbReference>
<sequence>MVAFLLVHGANPNIHDLYRATHQNAVWFPIHWALSCGCWNDPRVPQKRNFDPVPVEAEIVRLLLQHGADPNQPTFDYPKTGPADATNSCKSADAEYALNMSICDHVLAKASGLLMEAGAKAEIEGKEFACFGHSICGLWSPFTALIKTSVLSESCDRKLMMLAQRTGEAKNWIFDGDNVRCPMTQITPTRIELLHVMLYDKPQVTVFGVYAFLELWSLQKKVALQAAGNDMTLVHEDMILQRLEQIIQKLLGVANRAYAEEEGLDVSDLPDLPLYFADFCRSPRDSALDDFVKILEDRGFYNTS</sequence>
<organism evidence="1 2">
    <name type="scientific">Seiridium unicorne</name>
    <dbReference type="NCBI Taxonomy" id="138068"/>
    <lineage>
        <taxon>Eukaryota</taxon>
        <taxon>Fungi</taxon>
        <taxon>Dikarya</taxon>
        <taxon>Ascomycota</taxon>
        <taxon>Pezizomycotina</taxon>
        <taxon>Sordariomycetes</taxon>
        <taxon>Xylariomycetidae</taxon>
        <taxon>Amphisphaeriales</taxon>
        <taxon>Sporocadaceae</taxon>
        <taxon>Seiridium</taxon>
    </lineage>
</organism>
<dbReference type="Gene3D" id="1.25.40.20">
    <property type="entry name" value="Ankyrin repeat-containing domain"/>
    <property type="match status" value="1"/>
</dbReference>
<protein>
    <submittedName>
        <fullName evidence="1">Uncharacterized protein</fullName>
    </submittedName>
</protein>
<evidence type="ECO:0000313" key="2">
    <source>
        <dbReference type="Proteomes" id="UP001408356"/>
    </source>
</evidence>
<dbReference type="Proteomes" id="UP001408356">
    <property type="component" value="Unassembled WGS sequence"/>
</dbReference>
<name>A0ABR2UZZ0_9PEZI</name>
<dbReference type="InterPro" id="IPR002110">
    <property type="entry name" value="Ankyrin_rpt"/>
</dbReference>
<dbReference type="Pfam" id="PF00023">
    <property type="entry name" value="Ank"/>
    <property type="match status" value="1"/>
</dbReference>
<gene>
    <name evidence="1" type="ORF">SUNI508_06642</name>
</gene>
<dbReference type="InterPro" id="IPR036770">
    <property type="entry name" value="Ankyrin_rpt-contain_sf"/>
</dbReference>
<proteinExistence type="predicted"/>
<comment type="caution">
    <text evidence="1">The sequence shown here is derived from an EMBL/GenBank/DDBJ whole genome shotgun (WGS) entry which is preliminary data.</text>
</comment>